<gene>
    <name evidence="2" type="ORF">C1H87_22155</name>
</gene>
<sequence>MDVYPFLKKEYNELTIITMKTKFTLLTLLMLFTATFNYAQTSAEIADIAVQGIARDGNNTAKTNATISLTFELYYLDANNGNTKVVIGNPETVNLTTDAFGVFSHIISPAATNNPIFANQQVYLKISEGQQVISEEKLKHVPYAIAANNGVPTGAIMPFVGTTAPTGWVLCDGRSLVGINGSQKLIDLLGSNIAPNLQAMYLRGAGSQAYEGTNYAGIALGVKQKDGFQSHDHTAGSLEAANAGQHTHDLRQPFRFFEPRNGGSSGATNAFQNQSAAGTGTVNDGALAAGIHSHQITGLTGATGTLGETRPVSYGVNYIIKL</sequence>
<keyword evidence="3" id="KW-1185">Reference proteome</keyword>
<protein>
    <recommendedName>
        <fullName evidence="1">Phage tail collar domain-containing protein</fullName>
    </recommendedName>
</protein>
<reference evidence="2 3" key="1">
    <citation type="submission" date="2018-01" db="EMBL/GenBank/DDBJ databases">
        <title>Complete genome sequence of Flavivirga eckloniae ECD14 isolated from seaweed Ecklonia cava.</title>
        <authorList>
            <person name="Lee J.H."/>
            <person name="Baik K.S."/>
            <person name="Seong C.N."/>
        </authorList>
    </citation>
    <scope>NUCLEOTIDE SEQUENCE [LARGE SCALE GENOMIC DNA]</scope>
    <source>
        <strain evidence="2 3">ECD14</strain>
    </source>
</reference>
<proteinExistence type="predicted"/>
<evidence type="ECO:0000313" key="3">
    <source>
        <dbReference type="Proteomes" id="UP000235826"/>
    </source>
</evidence>
<organism evidence="2 3">
    <name type="scientific">Flavivirga eckloniae</name>
    <dbReference type="NCBI Taxonomy" id="1803846"/>
    <lineage>
        <taxon>Bacteria</taxon>
        <taxon>Pseudomonadati</taxon>
        <taxon>Bacteroidota</taxon>
        <taxon>Flavobacteriia</taxon>
        <taxon>Flavobacteriales</taxon>
        <taxon>Flavobacteriaceae</taxon>
        <taxon>Flavivirga</taxon>
    </lineage>
</organism>
<dbReference type="Proteomes" id="UP000235826">
    <property type="component" value="Chromosome"/>
</dbReference>
<dbReference type="InterPro" id="IPR037053">
    <property type="entry name" value="Phage_tail_collar_dom_sf"/>
</dbReference>
<dbReference type="InterPro" id="IPR011083">
    <property type="entry name" value="Phage_tail_collar_dom"/>
</dbReference>
<name>A0A2K9PW22_9FLAO</name>
<dbReference type="EMBL" id="CP025791">
    <property type="protein sequence ID" value="AUP81272.1"/>
    <property type="molecule type" value="Genomic_DNA"/>
</dbReference>
<dbReference type="Gene3D" id="3.90.1340.10">
    <property type="entry name" value="Phage tail collar domain"/>
    <property type="match status" value="1"/>
</dbReference>
<feature type="domain" description="Phage tail collar" evidence="1">
    <location>
        <begin position="154"/>
        <end position="191"/>
    </location>
</feature>
<evidence type="ECO:0000259" key="1">
    <source>
        <dbReference type="Pfam" id="PF07484"/>
    </source>
</evidence>
<dbReference type="Pfam" id="PF07484">
    <property type="entry name" value="Collar"/>
    <property type="match status" value="1"/>
</dbReference>
<evidence type="ECO:0000313" key="2">
    <source>
        <dbReference type="EMBL" id="AUP81272.1"/>
    </source>
</evidence>
<dbReference type="KEGG" id="fek:C1H87_22155"/>
<dbReference type="SUPFAM" id="SSF88874">
    <property type="entry name" value="Receptor-binding domain of short tail fibre protein gp12"/>
    <property type="match status" value="1"/>
</dbReference>
<accession>A0A2K9PW22</accession>
<dbReference type="AlphaFoldDB" id="A0A2K9PW22"/>